<keyword evidence="8" id="KW-0805">Transcription regulation</keyword>
<evidence type="ECO:0000256" key="13">
    <source>
        <dbReference type="SAM" id="MobiDB-lite"/>
    </source>
</evidence>
<dbReference type="EMBL" id="CH940655">
    <property type="protein sequence ID" value="EDW66103.2"/>
    <property type="molecule type" value="Genomic_DNA"/>
</dbReference>
<dbReference type="InterPro" id="IPR027073">
    <property type="entry name" value="5_3_exoribonuclease"/>
</dbReference>
<evidence type="ECO:0000313" key="21">
    <source>
        <dbReference type="Proteomes" id="UP000008792"/>
    </source>
</evidence>
<dbReference type="Gene3D" id="2.170.260.40">
    <property type="match status" value="1"/>
</dbReference>
<feature type="domain" description="5'-3' exoribonuclease 1 D1" evidence="18">
    <location>
        <begin position="639"/>
        <end position="801"/>
    </location>
</feature>
<evidence type="ECO:0000256" key="9">
    <source>
        <dbReference type="ARBA" id="ARBA00023163"/>
    </source>
</evidence>
<feature type="region of interest" description="Disordered" evidence="13">
    <location>
        <begin position="1557"/>
        <end position="1578"/>
    </location>
</feature>
<dbReference type="InterPro" id="IPR047007">
    <property type="entry name" value="XRN1_D1_sf"/>
</dbReference>
<evidence type="ECO:0000256" key="6">
    <source>
        <dbReference type="ARBA" id="ARBA00022801"/>
    </source>
</evidence>
<evidence type="ECO:0000259" key="17">
    <source>
        <dbReference type="Pfam" id="PF18245"/>
    </source>
</evidence>
<dbReference type="GO" id="GO:0003723">
    <property type="term" value="F:RNA binding"/>
    <property type="evidence" value="ECO:0007669"/>
    <property type="project" value="UniProtKB-KW"/>
</dbReference>
<dbReference type="PIRSF" id="PIRSF006743">
    <property type="entry name" value="Exonuclease_Xnr1"/>
    <property type="match status" value="1"/>
</dbReference>
<feature type="compositionally biased region" description="Polar residues" evidence="13">
    <location>
        <begin position="1248"/>
        <end position="1271"/>
    </location>
</feature>
<dbReference type="InterPro" id="IPR041106">
    <property type="entry name" value="XRN1_D2_D3"/>
</dbReference>
<dbReference type="FunFam" id="3.40.50.12390:FF:000004">
    <property type="entry name" value="5'-3' exoribonuclease 1"/>
    <property type="match status" value="1"/>
</dbReference>
<evidence type="ECO:0000256" key="4">
    <source>
        <dbReference type="ARBA" id="ARBA00022664"/>
    </source>
</evidence>
<feature type="compositionally biased region" description="Basic and acidic residues" evidence="13">
    <location>
        <begin position="1171"/>
        <end position="1182"/>
    </location>
</feature>
<evidence type="ECO:0000313" key="20">
    <source>
        <dbReference type="EMBL" id="EDW66103.2"/>
    </source>
</evidence>
<dbReference type="GO" id="GO:0006353">
    <property type="term" value="P:DNA-templated transcription termination"/>
    <property type="evidence" value="ECO:0007669"/>
    <property type="project" value="UniProtKB-KW"/>
</dbReference>
<dbReference type="InterPro" id="IPR047008">
    <property type="entry name" value="XRN1_SH3_sf"/>
</dbReference>
<evidence type="ECO:0000256" key="10">
    <source>
        <dbReference type="ARBA" id="ARBA00023242"/>
    </source>
</evidence>
<dbReference type="InterPro" id="IPR040587">
    <property type="entry name" value="XRN1_DBM"/>
</dbReference>
<organism evidence="20 21">
    <name type="scientific">Drosophila virilis</name>
    <name type="common">Fruit fly</name>
    <dbReference type="NCBI Taxonomy" id="7244"/>
    <lineage>
        <taxon>Eukaryota</taxon>
        <taxon>Metazoa</taxon>
        <taxon>Ecdysozoa</taxon>
        <taxon>Arthropoda</taxon>
        <taxon>Hexapoda</taxon>
        <taxon>Insecta</taxon>
        <taxon>Pterygota</taxon>
        <taxon>Neoptera</taxon>
        <taxon>Endopterygota</taxon>
        <taxon>Diptera</taxon>
        <taxon>Brachycera</taxon>
        <taxon>Muscomorpha</taxon>
        <taxon>Ephydroidea</taxon>
        <taxon>Drosophilidae</taxon>
        <taxon>Drosophila</taxon>
    </lineage>
</organism>
<keyword evidence="7 12" id="KW-0269">Exonuclease</keyword>
<dbReference type="GO" id="GO:0006397">
    <property type="term" value="P:mRNA processing"/>
    <property type="evidence" value="ECO:0007669"/>
    <property type="project" value="UniProtKB-KW"/>
</dbReference>
<feature type="region of interest" description="Disordered" evidence="13">
    <location>
        <begin position="1147"/>
        <end position="1189"/>
    </location>
</feature>
<dbReference type="Pfam" id="PF18334">
    <property type="entry name" value="XRN1_D2_D3"/>
    <property type="match status" value="1"/>
</dbReference>
<dbReference type="Pfam" id="PF17846">
    <property type="entry name" value="XRN_M"/>
    <property type="match status" value="1"/>
</dbReference>
<name>B4MA44_DROVI</name>
<dbReference type="HOGENOM" id="CLU_001581_0_0_1"/>
<dbReference type="InterPro" id="IPR016494">
    <property type="entry name" value="5_3_exoribonuclease_1"/>
</dbReference>
<evidence type="ECO:0000259" key="15">
    <source>
        <dbReference type="Pfam" id="PF17846"/>
    </source>
</evidence>
<evidence type="ECO:0000259" key="14">
    <source>
        <dbReference type="Pfam" id="PF03159"/>
    </source>
</evidence>
<dbReference type="InterPro" id="IPR041385">
    <property type="entry name" value="SH3_12"/>
</dbReference>
<dbReference type="Gene3D" id="3.40.50.12390">
    <property type="match status" value="2"/>
</dbReference>
<dbReference type="Proteomes" id="UP000008792">
    <property type="component" value="Unassembled WGS sequence"/>
</dbReference>
<dbReference type="SMR" id="B4MA44"/>
<dbReference type="InterPro" id="IPR041412">
    <property type="entry name" value="Xrn1_helical"/>
</dbReference>
<feature type="compositionally biased region" description="Low complexity" evidence="13">
    <location>
        <begin position="1332"/>
        <end position="1363"/>
    </location>
</feature>
<feature type="domain" description="Exoribonuclease Xrn1 D2/D3" evidence="19">
    <location>
        <begin position="809"/>
        <end position="1029"/>
    </location>
</feature>
<dbReference type="CDD" id="cd18673">
    <property type="entry name" value="PIN_XRN1-2-like"/>
    <property type="match status" value="1"/>
</dbReference>
<dbReference type="GO" id="GO:0004534">
    <property type="term" value="F:5'-3' RNA exonuclease activity"/>
    <property type="evidence" value="ECO:0007669"/>
    <property type="project" value="TreeGrafter"/>
</dbReference>
<dbReference type="eggNOG" id="KOG2045">
    <property type="taxonomic scope" value="Eukaryota"/>
</dbReference>
<dbReference type="Pfam" id="PF18129">
    <property type="entry name" value="SH3_12"/>
    <property type="match status" value="1"/>
</dbReference>
<protein>
    <recommendedName>
        <fullName evidence="12">5'-3' exoribonuclease 1</fullName>
        <ecNumber evidence="12">3.1.13.-</ecNumber>
    </recommendedName>
</protein>
<evidence type="ECO:0000256" key="5">
    <source>
        <dbReference type="ARBA" id="ARBA00022722"/>
    </source>
</evidence>
<dbReference type="Gene3D" id="2.30.30.750">
    <property type="match status" value="1"/>
</dbReference>
<dbReference type="InterPro" id="IPR040992">
    <property type="entry name" value="XRN1_D1"/>
</dbReference>
<dbReference type="OrthoDB" id="372487at2759"/>
<feature type="compositionally biased region" description="Low complexity" evidence="13">
    <location>
        <begin position="1477"/>
        <end position="1527"/>
    </location>
</feature>
<evidence type="ECO:0000259" key="18">
    <source>
        <dbReference type="Pfam" id="PF18332"/>
    </source>
</evidence>
<dbReference type="GO" id="GO:0000956">
    <property type="term" value="P:nuclear-transcribed mRNA catabolic process"/>
    <property type="evidence" value="ECO:0007669"/>
    <property type="project" value="InterPro"/>
</dbReference>
<dbReference type="Gene3D" id="1.25.40.1050">
    <property type="match status" value="1"/>
</dbReference>
<feature type="domain" description="Xrn1 helical" evidence="15">
    <location>
        <begin position="269"/>
        <end position="577"/>
    </location>
</feature>
<dbReference type="GO" id="GO:0006364">
    <property type="term" value="P:rRNA processing"/>
    <property type="evidence" value="ECO:0007669"/>
    <property type="project" value="UniProtKB-KW"/>
</dbReference>
<feature type="domain" description="Xrn1 N-terminal" evidence="14">
    <location>
        <begin position="1"/>
        <end position="226"/>
    </location>
</feature>
<comment type="subcellular location">
    <subcellularLocation>
        <location evidence="12">Cytoplasm</location>
    </subcellularLocation>
    <subcellularLocation>
        <location evidence="1">Nucleus</location>
    </subcellularLocation>
</comment>
<dbReference type="GO" id="GO:0005737">
    <property type="term" value="C:cytoplasm"/>
    <property type="evidence" value="ECO:0007669"/>
    <property type="project" value="UniProtKB-SubCell"/>
</dbReference>
<proteinExistence type="inferred from homology"/>
<keyword evidence="6 12" id="KW-0378">Hydrolase</keyword>
<evidence type="ECO:0000256" key="12">
    <source>
        <dbReference type="PIRNR" id="PIRNR006743"/>
    </source>
</evidence>
<evidence type="ECO:0000259" key="19">
    <source>
        <dbReference type="Pfam" id="PF18334"/>
    </source>
</evidence>
<keyword evidence="2" id="KW-0806">Transcription termination</keyword>
<dbReference type="KEGG" id="dvi:6634679"/>
<feature type="compositionally biased region" description="Low complexity" evidence="13">
    <location>
        <begin position="1217"/>
        <end position="1242"/>
    </location>
</feature>
<gene>
    <name evidence="20" type="primary">Dvir\GJ15840</name>
    <name evidence="20" type="ORF">Dvir_GJ15840</name>
</gene>
<dbReference type="GO" id="GO:0005634">
    <property type="term" value="C:nucleus"/>
    <property type="evidence" value="ECO:0007669"/>
    <property type="project" value="UniProtKB-SubCell"/>
</dbReference>
<evidence type="ECO:0000256" key="11">
    <source>
        <dbReference type="ARBA" id="ARBA00038299"/>
    </source>
</evidence>
<evidence type="ECO:0000256" key="3">
    <source>
        <dbReference type="ARBA" id="ARBA00022552"/>
    </source>
</evidence>
<feature type="compositionally biased region" description="Polar residues" evidence="13">
    <location>
        <begin position="1398"/>
        <end position="1407"/>
    </location>
</feature>
<feature type="region of interest" description="Disordered" evidence="13">
    <location>
        <begin position="1470"/>
        <end position="1543"/>
    </location>
</feature>
<evidence type="ECO:0000256" key="7">
    <source>
        <dbReference type="ARBA" id="ARBA00022839"/>
    </source>
</evidence>
<dbReference type="PANTHER" id="PTHR12341">
    <property type="entry name" value="5'-&gt;3' EXORIBONUCLEASE"/>
    <property type="match status" value="1"/>
</dbReference>
<evidence type="ECO:0000256" key="1">
    <source>
        <dbReference type="ARBA" id="ARBA00004123"/>
    </source>
</evidence>
<sequence>MGVPKFFRYISERYPCLSELAREHSIPEFDNLYLDMNGIVHNCSHPDDNNIHFHLEEPQIFQDIYNYIDKLFYLIKPQKLFFLAVDGVAPRAKMNQQRSRRFRSAREAEMLEAKALQRGERREHERFDSNCITPGTEFMARLQLGLRCFLRTKISTDPLWQKCRIILSGQETPGEGEHKIMDYIRYMKAQPNFDPNTRHCLYGLDADLIILGLCTHELHFVVLREEVKFGRNVKRTSVEETRFFLLHLGLLREYLELEFHQLSTPEQKLDVAQLIDDWVLMGFMVGNDFIPHLPCLHISSNALPLLYKTYIRIYRQLGGNINEHGKLNLERLEQFMHALSEVELQLFEEHSDDLKYMNAKTEAFDVDVAELKNGSFDGYSDDLAALIDNSMKLYEGDSDEDFGDEQTSLRSEFQNYKRNYYRNKFKNEMHSDLIAELGYHYVTAMQWVLDYYYRGVQSWDWYYPYHYAPFISDLTNIKDIRINFKLGKPFLPFQQLLAVLPAASVSLLPAAYHDLMLNPNSPLAEFYPTEFESDLNGKKHDWEAVVLIPFIEEDRLLRAMSACEPLLNSEERNRNRHGPMFQYDYSAQSQGPMKALAPLKSLQHVFCTELARWAHEIAINTPRTVCVELPNAARHVFFPGFPTMKHLEFNFDLRYDRVKVFEQASRNQSMVLLPKRRHQQDTLTSVASQYLGQVVHIGWPHLIKAKVESVATRDQIVDKDGVRANESRYFESDCKALEEHFTSRMGIKFANYYVLVYIRTYAGSSVEFGQRGSIFMQDSWNSSVTPYPAQGVVSDITVRDNLHVQFRKIEQLFPVGSTVFFIGEPYAGSEGTVLDPMLVYSCGRVQVNLRVGPEPQLLAARQLQEQRDRDYMNSYKVCRELDITSKCLGRLTGTVWVVLGPRRERMENVSKHNIGLQLKYPRLNEERAGYCRRLNNQWFYSSLAIELMSSYCDRYPSIVDYFSSSSDRGEFIYEEDIFPDAIGQHHIEDVANWVRQQPHMKVDRITCGSRTVCKETVELLLAAADELRLLPVKNVKLQVKPHLLIKPNVTLPDVYRTPGAVRLFDRVVVVRTIYMVPVGITGTVIGIHPVSDPNPVRLECLNSVETFCELLFDRCVANCGDIHGIADERVYKVPESALVIINASDANEKQQPPPAQAAPAAQQPPSYQLKARTDAMRRDWREQQQPGGRFITAASSKYNAITMNTHIADEFYLPGASDASSSSAAGTQPSTSGAAARSSTAVAKKESQVVQNWRTMSTQAPLSLSSRSTPPGQEPGGVKQLDHVQRNQAAASATPHDQTQALKLLLGLKPPSSSQPSTAQQMSAAFPTNLPSQSHFQLQSQSQSLANVPSTSQQLPQAPLPSQMPKLPQPPLFWQREAQQQQAKLQSELLISTQQWDQGPLLSSSRQPNDEESPEAPAPSAESLMRQLLQHPQAQHQMQQQQQQQQQLASETAVRAIRTPQLVQAATFMPSGLSGGYNNSHQRYNSSSSNYYPINNNNNYNNSSNNSNNNNSNNNNNNTSSSSSSNNRPSDGNYYGNANPRRSYTSIQDFVPIQAYRPKKSQRNAQQMQEKLETGNSSAANEVQLQEASGSATAQNAGDEASSELMRTLKITPPDSEASTSVAAVKTEEAAVIKPKVTRKPRVPRIGAKFDLEYIMP</sequence>
<feature type="compositionally biased region" description="Polar residues" evidence="13">
    <location>
        <begin position="1563"/>
        <end position="1578"/>
    </location>
</feature>
<evidence type="ECO:0000256" key="2">
    <source>
        <dbReference type="ARBA" id="ARBA00022472"/>
    </source>
</evidence>
<dbReference type="Pfam" id="PF03159">
    <property type="entry name" value="XRN_N"/>
    <property type="match status" value="1"/>
</dbReference>
<keyword evidence="12" id="KW-0694">RNA-binding</keyword>
<dbReference type="Pfam" id="PF18245">
    <property type="entry name" value="XRN1_DBM"/>
    <property type="match status" value="1"/>
</dbReference>
<feature type="domain" description="5'-3' exoribonuclease 1 SH3-like" evidence="16">
    <location>
        <begin position="1061"/>
        <end position="1139"/>
    </location>
</feature>
<feature type="region of interest" description="Disordered" evidence="13">
    <location>
        <begin position="1398"/>
        <end position="1423"/>
    </location>
</feature>
<feature type="region of interest" description="Disordered" evidence="13">
    <location>
        <begin position="1217"/>
        <end position="1279"/>
    </location>
</feature>
<dbReference type="Pfam" id="PF18332">
    <property type="entry name" value="XRN1_D1"/>
    <property type="match status" value="1"/>
</dbReference>
<keyword evidence="9" id="KW-0804">Transcription</keyword>
<keyword evidence="5 12" id="KW-0540">Nuclease</keyword>
<reference evidence="20 21" key="1">
    <citation type="journal article" date="2007" name="Nature">
        <title>Evolution of genes and genomes on the Drosophila phylogeny.</title>
        <authorList>
            <consortium name="Drosophila 12 Genomes Consortium"/>
            <person name="Clark A.G."/>
            <person name="Eisen M.B."/>
            <person name="Smith D.R."/>
            <person name="Bergman C.M."/>
            <person name="Oliver B."/>
            <person name="Markow T.A."/>
            <person name="Kaufman T.C."/>
            <person name="Kellis M."/>
            <person name="Gelbart W."/>
            <person name="Iyer V.N."/>
            <person name="Pollard D.A."/>
            <person name="Sackton T.B."/>
            <person name="Larracuente A.M."/>
            <person name="Singh N.D."/>
            <person name="Abad J.P."/>
            <person name="Abt D.N."/>
            <person name="Adryan B."/>
            <person name="Aguade M."/>
            <person name="Akashi H."/>
            <person name="Anderson W.W."/>
            <person name="Aquadro C.F."/>
            <person name="Ardell D.H."/>
            <person name="Arguello R."/>
            <person name="Artieri C.G."/>
            <person name="Barbash D.A."/>
            <person name="Barker D."/>
            <person name="Barsanti P."/>
            <person name="Batterham P."/>
            <person name="Batzoglou S."/>
            <person name="Begun D."/>
            <person name="Bhutkar A."/>
            <person name="Blanco E."/>
            <person name="Bosak S.A."/>
            <person name="Bradley R.K."/>
            <person name="Brand A.D."/>
            <person name="Brent M.R."/>
            <person name="Brooks A.N."/>
            <person name="Brown R.H."/>
            <person name="Butlin R.K."/>
            <person name="Caggese C."/>
            <person name="Calvi B.R."/>
            <person name="Bernardo de Carvalho A."/>
            <person name="Caspi A."/>
            <person name="Castrezana S."/>
            <person name="Celniker S.E."/>
            <person name="Chang J.L."/>
            <person name="Chapple C."/>
            <person name="Chatterji S."/>
            <person name="Chinwalla A."/>
            <person name="Civetta A."/>
            <person name="Clifton S.W."/>
            <person name="Comeron J.M."/>
            <person name="Costello J.C."/>
            <person name="Coyne J.A."/>
            <person name="Daub J."/>
            <person name="David R.G."/>
            <person name="Delcher A.L."/>
            <person name="Delehaunty K."/>
            <person name="Do C.B."/>
            <person name="Ebling H."/>
            <person name="Edwards K."/>
            <person name="Eickbush T."/>
            <person name="Evans J.D."/>
            <person name="Filipski A."/>
            <person name="Findeiss S."/>
            <person name="Freyhult E."/>
            <person name="Fulton L."/>
            <person name="Fulton R."/>
            <person name="Garcia A.C."/>
            <person name="Gardiner A."/>
            <person name="Garfield D.A."/>
            <person name="Garvin B.E."/>
            <person name="Gibson G."/>
            <person name="Gilbert D."/>
            <person name="Gnerre S."/>
            <person name="Godfrey J."/>
            <person name="Good R."/>
            <person name="Gotea V."/>
            <person name="Gravely B."/>
            <person name="Greenberg A.J."/>
            <person name="Griffiths-Jones S."/>
            <person name="Gross S."/>
            <person name="Guigo R."/>
            <person name="Gustafson E.A."/>
            <person name="Haerty W."/>
            <person name="Hahn M.W."/>
            <person name="Halligan D.L."/>
            <person name="Halpern A.L."/>
            <person name="Halter G.M."/>
            <person name="Han M.V."/>
            <person name="Heger A."/>
            <person name="Hillier L."/>
            <person name="Hinrichs A.S."/>
            <person name="Holmes I."/>
            <person name="Hoskins R.A."/>
            <person name="Hubisz M.J."/>
            <person name="Hultmark D."/>
            <person name="Huntley M.A."/>
            <person name="Jaffe D.B."/>
            <person name="Jagadeeshan S."/>
            <person name="Jeck W.R."/>
            <person name="Johnson J."/>
            <person name="Jones C.D."/>
            <person name="Jordan W.C."/>
            <person name="Karpen G.H."/>
            <person name="Kataoka E."/>
            <person name="Keightley P.D."/>
            <person name="Kheradpour P."/>
            <person name="Kirkness E.F."/>
            <person name="Koerich L.B."/>
            <person name="Kristiansen K."/>
            <person name="Kudrna D."/>
            <person name="Kulathinal R.J."/>
            <person name="Kumar S."/>
            <person name="Kwok R."/>
            <person name="Lander E."/>
            <person name="Langley C.H."/>
            <person name="Lapoint R."/>
            <person name="Lazzaro B.P."/>
            <person name="Lee S.J."/>
            <person name="Levesque L."/>
            <person name="Li R."/>
            <person name="Lin C.F."/>
            <person name="Lin M.F."/>
            <person name="Lindblad-Toh K."/>
            <person name="Llopart A."/>
            <person name="Long M."/>
            <person name="Low L."/>
            <person name="Lozovsky E."/>
            <person name="Lu J."/>
            <person name="Luo M."/>
            <person name="Machado C.A."/>
            <person name="Makalowski W."/>
            <person name="Marzo M."/>
            <person name="Matsuda M."/>
            <person name="Matzkin L."/>
            <person name="McAllister B."/>
            <person name="McBride C.S."/>
            <person name="McKernan B."/>
            <person name="McKernan K."/>
            <person name="Mendez-Lago M."/>
            <person name="Minx P."/>
            <person name="Mollenhauer M.U."/>
            <person name="Montooth K."/>
            <person name="Mount S.M."/>
            <person name="Mu X."/>
            <person name="Myers E."/>
            <person name="Negre B."/>
            <person name="Newfeld S."/>
            <person name="Nielsen R."/>
            <person name="Noor M.A."/>
            <person name="O'Grady P."/>
            <person name="Pachter L."/>
            <person name="Papaceit M."/>
            <person name="Parisi M.J."/>
            <person name="Parisi M."/>
            <person name="Parts L."/>
            <person name="Pedersen J.S."/>
            <person name="Pesole G."/>
            <person name="Phillippy A.M."/>
            <person name="Ponting C.P."/>
            <person name="Pop M."/>
            <person name="Porcelli D."/>
            <person name="Powell J.R."/>
            <person name="Prohaska S."/>
            <person name="Pruitt K."/>
            <person name="Puig M."/>
            <person name="Quesneville H."/>
            <person name="Ram K.R."/>
            <person name="Rand D."/>
            <person name="Rasmussen M.D."/>
            <person name="Reed L.K."/>
            <person name="Reenan R."/>
            <person name="Reily A."/>
            <person name="Remington K.A."/>
            <person name="Rieger T.T."/>
            <person name="Ritchie M.G."/>
            <person name="Robin C."/>
            <person name="Rogers Y.H."/>
            <person name="Rohde C."/>
            <person name="Rozas J."/>
            <person name="Rubenfield M.J."/>
            <person name="Ruiz A."/>
            <person name="Russo S."/>
            <person name="Salzberg S.L."/>
            <person name="Sanchez-Gracia A."/>
            <person name="Saranga D.J."/>
            <person name="Sato H."/>
            <person name="Schaeffer S.W."/>
            <person name="Schatz M.C."/>
            <person name="Schlenke T."/>
            <person name="Schwartz R."/>
            <person name="Segarra C."/>
            <person name="Singh R.S."/>
            <person name="Sirot L."/>
            <person name="Sirota M."/>
            <person name="Sisneros N.B."/>
            <person name="Smith C.D."/>
            <person name="Smith T.F."/>
            <person name="Spieth J."/>
            <person name="Stage D.E."/>
            <person name="Stark A."/>
            <person name="Stephan W."/>
            <person name="Strausberg R.L."/>
            <person name="Strempel S."/>
            <person name="Sturgill D."/>
            <person name="Sutton G."/>
            <person name="Sutton G.G."/>
            <person name="Tao W."/>
            <person name="Teichmann S."/>
            <person name="Tobari Y.N."/>
            <person name="Tomimura Y."/>
            <person name="Tsolas J.M."/>
            <person name="Valente V.L."/>
            <person name="Venter E."/>
            <person name="Venter J.C."/>
            <person name="Vicario S."/>
            <person name="Vieira F.G."/>
            <person name="Vilella A.J."/>
            <person name="Villasante A."/>
            <person name="Walenz B."/>
            <person name="Wang J."/>
            <person name="Wasserman M."/>
            <person name="Watts T."/>
            <person name="Wilson D."/>
            <person name="Wilson R.K."/>
            <person name="Wing R.A."/>
            <person name="Wolfner M.F."/>
            <person name="Wong A."/>
            <person name="Wong G.K."/>
            <person name="Wu C.I."/>
            <person name="Wu G."/>
            <person name="Yamamoto D."/>
            <person name="Yang H.P."/>
            <person name="Yang S.P."/>
            <person name="Yorke J.A."/>
            <person name="Yoshida K."/>
            <person name="Zdobnov E."/>
            <person name="Zhang P."/>
            <person name="Zhang Y."/>
            <person name="Zimin A.V."/>
            <person name="Baldwin J."/>
            <person name="Abdouelleil A."/>
            <person name="Abdulkadir J."/>
            <person name="Abebe A."/>
            <person name="Abera B."/>
            <person name="Abreu J."/>
            <person name="Acer S.C."/>
            <person name="Aftuck L."/>
            <person name="Alexander A."/>
            <person name="An P."/>
            <person name="Anderson E."/>
            <person name="Anderson S."/>
            <person name="Arachi H."/>
            <person name="Azer M."/>
            <person name="Bachantsang P."/>
            <person name="Barry A."/>
            <person name="Bayul T."/>
            <person name="Berlin A."/>
            <person name="Bessette D."/>
            <person name="Bloom T."/>
            <person name="Blye J."/>
            <person name="Boguslavskiy L."/>
            <person name="Bonnet C."/>
            <person name="Boukhgalter B."/>
            <person name="Bourzgui I."/>
            <person name="Brown A."/>
            <person name="Cahill P."/>
            <person name="Channer S."/>
            <person name="Cheshatsang Y."/>
            <person name="Chuda L."/>
            <person name="Citroen M."/>
            <person name="Collymore A."/>
            <person name="Cooke P."/>
            <person name="Costello M."/>
            <person name="D'Aco K."/>
            <person name="Daza R."/>
            <person name="De Haan G."/>
            <person name="DeGray S."/>
            <person name="DeMaso C."/>
            <person name="Dhargay N."/>
            <person name="Dooley K."/>
            <person name="Dooley E."/>
            <person name="Doricent M."/>
            <person name="Dorje P."/>
            <person name="Dorjee K."/>
            <person name="Dupes A."/>
            <person name="Elong R."/>
            <person name="Falk J."/>
            <person name="Farina A."/>
            <person name="Faro S."/>
            <person name="Ferguson D."/>
            <person name="Fisher S."/>
            <person name="Foley C.D."/>
            <person name="Franke A."/>
            <person name="Friedrich D."/>
            <person name="Gadbois L."/>
            <person name="Gearin G."/>
            <person name="Gearin C.R."/>
            <person name="Giannoukos G."/>
            <person name="Goode T."/>
            <person name="Graham J."/>
            <person name="Grandbois E."/>
            <person name="Grewal S."/>
            <person name="Gyaltsen K."/>
            <person name="Hafez N."/>
            <person name="Hagos B."/>
            <person name="Hall J."/>
            <person name="Henson C."/>
            <person name="Hollinger A."/>
            <person name="Honan T."/>
            <person name="Huard M.D."/>
            <person name="Hughes L."/>
            <person name="Hurhula B."/>
            <person name="Husby M.E."/>
            <person name="Kamat A."/>
            <person name="Kanga B."/>
            <person name="Kashin S."/>
            <person name="Khazanovich D."/>
            <person name="Kisner P."/>
            <person name="Lance K."/>
            <person name="Lara M."/>
            <person name="Lee W."/>
            <person name="Lennon N."/>
            <person name="Letendre F."/>
            <person name="LeVine R."/>
            <person name="Lipovsky A."/>
            <person name="Liu X."/>
            <person name="Liu J."/>
            <person name="Liu S."/>
            <person name="Lokyitsang T."/>
            <person name="Lokyitsang Y."/>
            <person name="Lubonja R."/>
            <person name="Lui A."/>
            <person name="MacDonald P."/>
            <person name="Magnisalis V."/>
            <person name="Maru K."/>
            <person name="Matthews C."/>
            <person name="McCusker W."/>
            <person name="McDonough S."/>
            <person name="Mehta T."/>
            <person name="Meldrim J."/>
            <person name="Meneus L."/>
            <person name="Mihai O."/>
            <person name="Mihalev A."/>
            <person name="Mihova T."/>
            <person name="Mittelman R."/>
            <person name="Mlenga V."/>
            <person name="Montmayeur A."/>
            <person name="Mulrain L."/>
            <person name="Navidi A."/>
            <person name="Naylor J."/>
            <person name="Negash T."/>
            <person name="Nguyen T."/>
            <person name="Nguyen N."/>
            <person name="Nicol R."/>
            <person name="Norbu C."/>
            <person name="Norbu N."/>
            <person name="Novod N."/>
            <person name="O'Neill B."/>
            <person name="Osman S."/>
            <person name="Markiewicz E."/>
            <person name="Oyono O.L."/>
            <person name="Patti C."/>
            <person name="Phunkhang P."/>
            <person name="Pierre F."/>
            <person name="Priest M."/>
            <person name="Raghuraman S."/>
            <person name="Rege F."/>
            <person name="Reyes R."/>
            <person name="Rise C."/>
            <person name="Rogov P."/>
            <person name="Ross K."/>
            <person name="Ryan E."/>
            <person name="Settipalli S."/>
            <person name="Shea T."/>
            <person name="Sherpa N."/>
            <person name="Shi L."/>
            <person name="Shih D."/>
            <person name="Sparrow T."/>
            <person name="Spaulding J."/>
            <person name="Stalker J."/>
            <person name="Stange-Thomann N."/>
            <person name="Stavropoulos S."/>
            <person name="Stone C."/>
            <person name="Strader C."/>
            <person name="Tesfaye S."/>
            <person name="Thomson T."/>
            <person name="Thoulutsang Y."/>
            <person name="Thoulutsang D."/>
            <person name="Topham K."/>
            <person name="Topping I."/>
            <person name="Tsamla T."/>
            <person name="Vassiliev H."/>
            <person name="Vo A."/>
            <person name="Wangchuk T."/>
            <person name="Wangdi T."/>
            <person name="Weiand M."/>
            <person name="Wilkinson J."/>
            <person name="Wilson A."/>
            <person name="Yadav S."/>
            <person name="Young G."/>
            <person name="Yu Q."/>
            <person name="Zembek L."/>
            <person name="Zhong D."/>
            <person name="Zimmer A."/>
            <person name="Zwirko Z."/>
            <person name="Jaffe D.B."/>
            <person name="Alvarez P."/>
            <person name="Brockman W."/>
            <person name="Butler J."/>
            <person name="Chin C."/>
            <person name="Gnerre S."/>
            <person name="Grabherr M."/>
            <person name="Kleber M."/>
            <person name="Mauceli E."/>
            <person name="MacCallum I."/>
        </authorList>
    </citation>
    <scope>NUCLEOTIDE SEQUENCE [LARGE SCALE GENOMIC DNA]</scope>
    <source>
        <strain evidence="21">Tucson 15010-1051.87</strain>
    </source>
</reference>
<dbReference type="PANTHER" id="PTHR12341:SF7">
    <property type="entry name" value="5'-3' EXORIBONUCLEASE 1"/>
    <property type="match status" value="1"/>
</dbReference>
<dbReference type="STRING" id="7244.B4MA44"/>
<keyword evidence="12" id="KW-0963">Cytoplasm</keyword>
<dbReference type="InParanoid" id="B4MA44"/>
<keyword evidence="10" id="KW-0539">Nucleus</keyword>
<keyword evidence="3" id="KW-0698">rRNA processing</keyword>
<dbReference type="FunFam" id="3.40.50.12390:FF:000005">
    <property type="entry name" value="5'-3' exoribonuclease 2"/>
    <property type="match status" value="1"/>
</dbReference>
<keyword evidence="4" id="KW-0507">mRNA processing</keyword>
<dbReference type="FunCoup" id="B4MA44">
    <property type="interactions" value="1322"/>
</dbReference>
<evidence type="ECO:0000259" key="16">
    <source>
        <dbReference type="Pfam" id="PF18129"/>
    </source>
</evidence>
<dbReference type="GO" id="GO:0016075">
    <property type="term" value="P:rRNA catabolic process"/>
    <property type="evidence" value="ECO:0007669"/>
    <property type="project" value="TreeGrafter"/>
</dbReference>
<dbReference type="EC" id="3.1.13.-" evidence="12"/>
<keyword evidence="21" id="KW-1185">Reference proteome</keyword>
<feature type="region of interest" description="Disordered" evidence="13">
    <location>
        <begin position="1332"/>
        <end position="1369"/>
    </location>
</feature>
<dbReference type="InterPro" id="IPR004859">
    <property type="entry name" value="Xrn1_N"/>
</dbReference>
<feature type="domain" description="5-3 exonuclease XRN1 DCP1-binding motif" evidence="17">
    <location>
        <begin position="1358"/>
        <end position="1381"/>
    </location>
</feature>
<accession>B4MA44</accession>
<comment type="similarity">
    <text evidence="11 12">Belongs to the 5'-3' exonuclease family.</text>
</comment>
<evidence type="ECO:0000256" key="8">
    <source>
        <dbReference type="ARBA" id="ARBA00023015"/>
    </source>
</evidence>